<dbReference type="EMBL" id="CP031517">
    <property type="protein sequence ID" value="QOS39301.1"/>
    <property type="molecule type" value="Genomic_DNA"/>
</dbReference>
<reference evidence="1 2" key="1">
    <citation type="submission" date="2018-08" db="EMBL/GenBank/DDBJ databases">
        <title>The first complete genome of Treponema rectale (CHPAT), a commensal spirochete of the bovine rectum.</title>
        <authorList>
            <person name="Staton G.J."/>
            <person name="Clegg S.R."/>
            <person name="Carter S.D."/>
            <person name="Radford A.D."/>
            <person name="Darby A."/>
            <person name="Hall N."/>
            <person name="Birtles R.J."/>
            <person name="Evans N.J."/>
        </authorList>
    </citation>
    <scope>NUCLEOTIDE SEQUENCE [LARGE SCALE GENOMIC DNA]</scope>
    <source>
        <strain evidence="1 2">CHPA</strain>
    </source>
</reference>
<organism evidence="1 2">
    <name type="scientific">Treponema rectale</name>
    <dbReference type="NCBI Taxonomy" id="744512"/>
    <lineage>
        <taxon>Bacteria</taxon>
        <taxon>Pseudomonadati</taxon>
        <taxon>Spirochaetota</taxon>
        <taxon>Spirochaetia</taxon>
        <taxon>Spirochaetales</taxon>
        <taxon>Treponemataceae</taxon>
        <taxon>Treponema</taxon>
    </lineage>
</organism>
<sequence>MKSKGFTLIPLLCLMGCQNSPKEVSLHFEYCNLVQDENHSYFEKNDDKYGALFTFEENHALTKYEVDEISKKVSLLYPQDNSKSGYHMVFGYSLSLDEVKNDFVEGLQLIRDLHFYYYAC</sequence>
<accession>A0A7M1XKH6</accession>
<gene>
    <name evidence="1" type="ORF">DYE49_02065</name>
</gene>
<protein>
    <submittedName>
        <fullName evidence="1">Uncharacterized protein</fullName>
    </submittedName>
</protein>
<name>A0A7M1XKH6_9SPIR</name>
<proteinExistence type="predicted"/>
<dbReference type="AlphaFoldDB" id="A0A7M1XKH6"/>
<dbReference type="KEGG" id="trc:DYE49_02065"/>
<dbReference type="Proteomes" id="UP000593591">
    <property type="component" value="Chromosome"/>
</dbReference>
<evidence type="ECO:0000313" key="1">
    <source>
        <dbReference type="EMBL" id="QOS39301.1"/>
    </source>
</evidence>
<evidence type="ECO:0000313" key="2">
    <source>
        <dbReference type="Proteomes" id="UP000593591"/>
    </source>
</evidence>